<protein>
    <submittedName>
        <fullName evidence="1">Uncharacterized protein</fullName>
    </submittedName>
</protein>
<dbReference type="AlphaFoldDB" id="B1G4T6"/>
<gene>
    <name evidence="1" type="ORF">BgramDRAFT_4373</name>
</gene>
<sequence>MFLLELVLVLVAQIHDRRHVHFVERGQNGVGLLRLEQTLGDTRAQTRHRHALFRAVLQPLISRCRRLHVRQRRLGGLRCGSRCRCSGLGGGCACRQHVALGDAAVAARAGDVARRQALLRHQLAGSRRSSGVRTRCGCGLRGRCGSRSRSRRRFGSRLHFGFDGSGASLAFGVDLGDDLIGRDGVAVVRDDLREHAGRGCRHFEHDLVGLDFDENFVLRHSLAGLLLPLQHGGFRDRLGQLGNLDFNNSHYEYPEYVSGDGAVNDDRLRTLRAALQP</sequence>
<dbReference type="EMBL" id="ABLD01000015">
    <property type="protein sequence ID" value="EDT08719.1"/>
    <property type="molecule type" value="Genomic_DNA"/>
</dbReference>
<keyword evidence="2" id="KW-1185">Reference proteome</keyword>
<proteinExistence type="predicted"/>
<comment type="caution">
    <text evidence="1">The sequence shown here is derived from an EMBL/GenBank/DDBJ whole genome shotgun (WGS) entry which is preliminary data.</text>
</comment>
<accession>B1G4T6</accession>
<organism evidence="1 2">
    <name type="scientific">Paraburkholderia graminis (strain ATCC 700544 / DSM 17151 / LMG 18924 / NCIMB 13744 / C4D1M)</name>
    <dbReference type="NCBI Taxonomy" id="396598"/>
    <lineage>
        <taxon>Bacteria</taxon>
        <taxon>Pseudomonadati</taxon>
        <taxon>Pseudomonadota</taxon>
        <taxon>Betaproteobacteria</taxon>
        <taxon>Burkholderiales</taxon>
        <taxon>Burkholderiaceae</taxon>
        <taxon>Paraburkholderia</taxon>
    </lineage>
</organism>
<name>B1G4T6_PARG4</name>
<dbReference type="Proteomes" id="UP000005045">
    <property type="component" value="Unassembled WGS sequence"/>
</dbReference>
<evidence type="ECO:0000313" key="1">
    <source>
        <dbReference type="EMBL" id="EDT08719.1"/>
    </source>
</evidence>
<evidence type="ECO:0000313" key="2">
    <source>
        <dbReference type="Proteomes" id="UP000005045"/>
    </source>
</evidence>
<reference evidence="1 2" key="1">
    <citation type="submission" date="2008-03" db="EMBL/GenBank/DDBJ databases">
        <title>Sequencing of the draft genome and assembly of Burkholderia graminis C4D1M.</title>
        <authorList>
            <consortium name="US DOE Joint Genome Institute (JGI-PGF)"/>
            <person name="Copeland A."/>
            <person name="Lucas S."/>
            <person name="Lapidus A."/>
            <person name="Glavina del Rio T."/>
            <person name="Dalin E."/>
            <person name="Tice H."/>
            <person name="Bruce D."/>
            <person name="Goodwin L."/>
            <person name="Pitluck S."/>
            <person name="Larimer F."/>
            <person name="Land M.L."/>
            <person name="Hauser L."/>
            <person name="Tiedje J."/>
            <person name="Richardson P."/>
        </authorList>
    </citation>
    <scope>NUCLEOTIDE SEQUENCE [LARGE SCALE GENOMIC DNA]</scope>
    <source>
        <strain evidence="2">ATCC 700544 / DSM 17151 / LMG 18924 / NCIMB 13744 / C4D1M</strain>
    </source>
</reference>